<comment type="subcellular location">
    <subcellularLocation>
        <location evidence="1">Cell inner membrane</location>
        <topology evidence="1">Multi-pass membrane protein</topology>
    </subcellularLocation>
</comment>
<keyword evidence="4" id="KW-0997">Cell inner membrane</keyword>
<keyword evidence="3" id="KW-1003">Cell membrane</keyword>
<dbReference type="NCBIfam" id="TIGR02120">
    <property type="entry name" value="GspF"/>
    <property type="match status" value="1"/>
</dbReference>
<comment type="caution">
    <text evidence="10">The sequence shown here is derived from an EMBL/GenBank/DDBJ whole genome shotgun (WGS) entry which is preliminary data.</text>
</comment>
<dbReference type="Proteomes" id="UP001141992">
    <property type="component" value="Unassembled WGS sequence"/>
</dbReference>
<evidence type="ECO:0000256" key="2">
    <source>
        <dbReference type="ARBA" id="ARBA00005745"/>
    </source>
</evidence>
<reference evidence="10" key="1">
    <citation type="submission" date="2022-12" db="EMBL/GenBank/DDBJ databases">
        <authorList>
            <person name="Voronina O.L."/>
            <person name="Kunda M.S."/>
            <person name="Ryzhova N."/>
            <person name="Aksenova E.I."/>
        </authorList>
    </citation>
    <scope>NUCLEOTIDE SEQUENCE</scope>
    <source>
        <strain evidence="10">SCCH136:Ach223948</strain>
    </source>
</reference>
<feature type="domain" description="Type II secretion system protein GspF" evidence="9">
    <location>
        <begin position="271"/>
        <end position="393"/>
    </location>
</feature>
<dbReference type="AlphaFoldDB" id="A0A0D6HKN1"/>
<evidence type="ECO:0000256" key="4">
    <source>
        <dbReference type="ARBA" id="ARBA00022519"/>
    </source>
</evidence>
<comment type="similarity">
    <text evidence="2">Belongs to the GSP F family.</text>
</comment>
<feature type="transmembrane region" description="Helical" evidence="8">
    <location>
        <begin position="374"/>
        <end position="395"/>
    </location>
</feature>
<keyword evidence="5 8" id="KW-0812">Transmembrane</keyword>
<evidence type="ECO:0000256" key="6">
    <source>
        <dbReference type="ARBA" id="ARBA00022989"/>
    </source>
</evidence>
<dbReference type="GO" id="GO:0015627">
    <property type="term" value="C:type II protein secretion system complex"/>
    <property type="evidence" value="ECO:0007669"/>
    <property type="project" value="InterPro"/>
</dbReference>
<dbReference type="InterPro" id="IPR042094">
    <property type="entry name" value="T2SS_GspF_sf"/>
</dbReference>
<evidence type="ECO:0000256" key="1">
    <source>
        <dbReference type="ARBA" id="ARBA00004429"/>
    </source>
</evidence>
<evidence type="ECO:0000313" key="10">
    <source>
        <dbReference type="EMBL" id="MCZ8401092.1"/>
    </source>
</evidence>
<feature type="transmembrane region" description="Helical" evidence="8">
    <location>
        <begin position="220"/>
        <end position="238"/>
    </location>
</feature>
<evidence type="ECO:0000256" key="7">
    <source>
        <dbReference type="ARBA" id="ARBA00023136"/>
    </source>
</evidence>
<dbReference type="InterPro" id="IPR011850">
    <property type="entry name" value="T2SS_GspF"/>
</dbReference>
<evidence type="ECO:0000256" key="5">
    <source>
        <dbReference type="ARBA" id="ARBA00022692"/>
    </source>
</evidence>
<organism evidence="10 11">
    <name type="scientific">Alcaligenes xylosoxydans xylosoxydans</name>
    <name type="common">Achromobacter xylosoxidans</name>
    <dbReference type="NCBI Taxonomy" id="85698"/>
    <lineage>
        <taxon>Bacteria</taxon>
        <taxon>Pseudomonadati</taxon>
        <taxon>Pseudomonadota</taxon>
        <taxon>Betaproteobacteria</taxon>
        <taxon>Burkholderiales</taxon>
        <taxon>Alcaligenaceae</taxon>
        <taxon>Achromobacter</taxon>
    </lineage>
</organism>
<dbReference type="GO" id="GO:0015628">
    <property type="term" value="P:protein secretion by the type II secretion system"/>
    <property type="evidence" value="ECO:0007669"/>
    <property type="project" value="InterPro"/>
</dbReference>
<sequence>MPDFRFEAADALGRIQRGVLSADSARAARAQLRAQGLTALAVRLSARRGAGSAELFAARLSDSDLAWATRQLASLLAAGLPLEGALSATVEQAEKKHIAATFSGVRADVRGGQRFSDALSARPRDFPPIYRALIKAGEDSGDLARIMERLADYIEGRNALRSKVLTAFIYPAIVGVVSICIVVFLLAYVVPQVVSAFSQARQELPWITRAMLAASDYVRAWGGLNALVAALLFGLWRLSQRAEAARLAWHGRILRLPMIGRFALGVNTARFAATLAILADAGVPLLRALDAARQTLANDCLRRAVLDATERIEGGSGLGAALRQQKVFPPLLCHLVASGEKTGTLARMLDRAAQTLSADIERRAMAMTAMLEPLMILIMGGVVLTIVLAVMLPIMEINQMVG</sequence>
<protein>
    <submittedName>
        <fullName evidence="10">Type II secretion system inner membrane protein GspF</fullName>
    </submittedName>
</protein>
<dbReference type="InterPro" id="IPR003004">
    <property type="entry name" value="GspF/PilC"/>
</dbReference>
<evidence type="ECO:0000313" key="11">
    <source>
        <dbReference type="Proteomes" id="UP001141992"/>
    </source>
</evidence>
<keyword evidence="6 8" id="KW-1133">Transmembrane helix</keyword>
<evidence type="ECO:0000256" key="8">
    <source>
        <dbReference type="SAM" id="Phobius"/>
    </source>
</evidence>
<dbReference type="Pfam" id="PF00482">
    <property type="entry name" value="T2SSF"/>
    <property type="match status" value="2"/>
</dbReference>
<dbReference type="RefSeq" id="WP_024068823.1">
    <property type="nucleotide sequence ID" value="NZ_AP028040.1"/>
</dbReference>
<dbReference type="PANTHER" id="PTHR30012:SF0">
    <property type="entry name" value="TYPE II SECRETION SYSTEM PROTEIN F-RELATED"/>
    <property type="match status" value="1"/>
</dbReference>
<evidence type="ECO:0000256" key="3">
    <source>
        <dbReference type="ARBA" id="ARBA00022475"/>
    </source>
</evidence>
<feature type="domain" description="Type II secretion system protein GspF" evidence="9">
    <location>
        <begin position="69"/>
        <end position="191"/>
    </location>
</feature>
<dbReference type="KEGG" id="axx:ERS451415_02829"/>
<accession>A0A0D6HKN1</accession>
<keyword evidence="7 8" id="KW-0472">Membrane</keyword>
<dbReference type="EMBL" id="JAPZVI010000003">
    <property type="protein sequence ID" value="MCZ8401092.1"/>
    <property type="molecule type" value="Genomic_DNA"/>
</dbReference>
<dbReference type="eggNOG" id="COG1459">
    <property type="taxonomic scope" value="Bacteria"/>
</dbReference>
<feature type="transmembrane region" description="Helical" evidence="8">
    <location>
        <begin position="167"/>
        <end position="190"/>
    </location>
</feature>
<dbReference type="FunFam" id="1.20.81.30:FF:000001">
    <property type="entry name" value="Type II secretion system protein F"/>
    <property type="match status" value="2"/>
</dbReference>
<evidence type="ECO:0000259" key="9">
    <source>
        <dbReference type="Pfam" id="PF00482"/>
    </source>
</evidence>
<gene>
    <name evidence="10" type="primary">gspF</name>
    <name evidence="10" type="ORF">O9570_06530</name>
</gene>
<dbReference type="PRINTS" id="PR00812">
    <property type="entry name" value="BCTERIALGSPF"/>
</dbReference>
<dbReference type="GO" id="GO:0005886">
    <property type="term" value="C:plasma membrane"/>
    <property type="evidence" value="ECO:0007669"/>
    <property type="project" value="UniProtKB-SubCell"/>
</dbReference>
<dbReference type="InterPro" id="IPR018076">
    <property type="entry name" value="T2SS_GspF_dom"/>
</dbReference>
<proteinExistence type="inferred from homology"/>
<dbReference type="Gene3D" id="1.20.81.30">
    <property type="entry name" value="Type II secretion system (T2SS), domain F"/>
    <property type="match status" value="2"/>
</dbReference>
<dbReference type="PANTHER" id="PTHR30012">
    <property type="entry name" value="GENERAL SECRETION PATHWAY PROTEIN"/>
    <property type="match status" value="1"/>
</dbReference>
<name>A0A0D6HKN1_ALCXX</name>